<keyword evidence="3" id="KW-1185">Reference proteome</keyword>
<proteinExistence type="predicted"/>
<evidence type="ECO:0000256" key="1">
    <source>
        <dbReference type="SAM" id="SignalP"/>
    </source>
</evidence>
<keyword evidence="1" id="KW-0732">Signal</keyword>
<accession>A0A4C1V8S0</accession>
<name>A0A4C1V8S0_EUMVA</name>
<evidence type="ECO:0000313" key="2">
    <source>
        <dbReference type="EMBL" id="GBP34732.1"/>
    </source>
</evidence>
<comment type="caution">
    <text evidence="2">The sequence shown here is derived from an EMBL/GenBank/DDBJ whole genome shotgun (WGS) entry which is preliminary data.</text>
</comment>
<feature type="signal peptide" evidence="1">
    <location>
        <begin position="1"/>
        <end position="17"/>
    </location>
</feature>
<dbReference type="EMBL" id="BGZK01000293">
    <property type="protein sequence ID" value="GBP34732.1"/>
    <property type="molecule type" value="Genomic_DNA"/>
</dbReference>
<dbReference type="Proteomes" id="UP000299102">
    <property type="component" value="Unassembled WGS sequence"/>
</dbReference>
<feature type="chain" id="PRO_5020036629" description="Secreted protein" evidence="1">
    <location>
        <begin position="18"/>
        <end position="180"/>
    </location>
</feature>
<evidence type="ECO:0000313" key="3">
    <source>
        <dbReference type="Proteomes" id="UP000299102"/>
    </source>
</evidence>
<organism evidence="2 3">
    <name type="scientific">Eumeta variegata</name>
    <name type="common">Bagworm moth</name>
    <name type="synonym">Eumeta japonica</name>
    <dbReference type="NCBI Taxonomy" id="151549"/>
    <lineage>
        <taxon>Eukaryota</taxon>
        <taxon>Metazoa</taxon>
        <taxon>Ecdysozoa</taxon>
        <taxon>Arthropoda</taxon>
        <taxon>Hexapoda</taxon>
        <taxon>Insecta</taxon>
        <taxon>Pterygota</taxon>
        <taxon>Neoptera</taxon>
        <taxon>Endopterygota</taxon>
        <taxon>Lepidoptera</taxon>
        <taxon>Glossata</taxon>
        <taxon>Ditrysia</taxon>
        <taxon>Tineoidea</taxon>
        <taxon>Psychidae</taxon>
        <taxon>Oiketicinae</taxon>
        <taxon>Eumeta</taxon>
    </lineage>
</organism>
<protein>
    <recommendedName>
        <fullName evidence="4">Secreted protein</fullName>
    </recommendedName>
</protein>
<reference evidence="2 3" key="1">
    <citation type="journal article" date="2019" name="Commun. Biol.">
        <title>The bagworm genome reveals a unique fibroin gene that provides high tensile strength.</title>
        <authorList>
            <person name="Kono N."/>
            <person name="Nakamura H."/>
            <person name="Ohtoshi R."/>
            <person name="Tomita M."/>
            <person name="Numata K."/>
            <person name="Arakawa K."/>
        </authorList>
    </citation>
    <scope>NUCLEOTIDE SEQUENCE [LARGE SCALE GENOMIC DNA]</scope>
</reference>
<dbReference type="AlphaFoldDB" id="A0A4C1V8S0"/>
<gene>
    <name evidence="2" type="ORF">EVAR_25736_1</name>
</gene>
<evidence type="ECO:0008006" key="4">
    <source>
        <dbReference type="Google" id="ProtNLM"/>
    </source>
</evidence>
<sequence>MHRTCFIAVLLVECVATLWFKDLEQPKKLFCRLCPLYCRPKADVKQADKPEAKSDKSPIVYIDEHGPFLFADYFDHVDKWSFHRWATPAPSSSTTTAAPTTEGPSGICILCTLKSFSCGFIGFDLEQIPYAISVGMKRRVLVRGGVEFALHGGANGEEAPCRRGAELPSEQGWGLALARA</sequence>